<dbReference type="EMBL" id="CP059488">
    <property type="protein sequence ID" value="QQD73167.1"/>
    <property type="molecule type" value="Genomic_DNA"/>
</dbReference>
<accession>A0A7T4WEK7</accession>
<evidence type="ECO:0000313" key="1">
    <source>
        <dbReference type="EMBL" id="QQD73167.1"/>
    </source>
</evidence>
<dbReference type="RefSeq" id="WP_198660844.1">
    <property type="nucleotide sequence ID" value="NZ_CP059488.1"/>
</dbReference>
<sequence length="75" mass="9227">MANFLYIKEQQRLEFNKLYERYLTEHSDGTFIQYPASHGPDVNNEQIMRIEFGENHYKEFCKALRENDIYFREKE</sequence>
<protein>
    <submittedName>
        <fullName evidence="1">Uncharacterized protein</fullName>
    </submittedName>
</protein>
<reference evidence="1 2" key="1">
    <citation type="submission" date="2020-07" db="EMBL/GenBank/DDBJ databases">
        <title>Complete genome sequence analysis of Acidithiobacillus ferrivorans XJFY6S-08 reveals extreme environmental adaptation to alpine acid mine drainage.</title>
        <authorList>
            <person name="Yan L."/>
            <person name="Ni Y."/>
        </authorList>
    </citation>
    <scope>NUCLEOTIDE SEQUENCE [LARGE SCALE GENOMIC DNA]</scope>
    <source>
        <strain evidence="1 2">XJFY6S-08</strain>
    </source>
</reference>
<organism evidence="1 2">
    <name type="scientific">Acidithiobacillus ferrivorans</name>
    <dbReference type="NCBI Taxonomy" id="160808"/>
    <lineage>
        <taxon>Bacteria</taxon>
        <taxon>Pseudomonadati</taxon>
        <taxon>Pseudomonadota</taxon>
        <taxon>Acidithiobacillia</taxon>
        <taxon>Acidithiobacillales</taxon>
        <taxon>Acidithiobacillaceae</taxon>
        <taxon>Acidithiobacillus</taxon>
    </lineage>
</organism>
<dbReference type="AlphaFoldDB" id="A0A7T4WEK7"/>
<dbReference type="Proteomes" id="UP000595420">
    <property type="component" value="Chromosome"/>
</dbReference>
<proteinExistence type="predicted"/>
<evidence type="ECO:0000313" key="2">
    <source>
        <dbReference type="Proteomes" id="UP000595420"/>
    </source>
</evidence>
<gene>
    <name evidence="1" type="ORF">H2515_02225</name>
</gene>
<name>A0A7T4WEK7_9PROT</name>